<dbReference type="EC" id="2.4.-.-" evidence="2"/>
<feature type="domain" description="Glycosyltransferase subfamily 4-like N-terminal" evidence="1">
    <location>
        <begin position="16"/>
        <end position="180"/>
    </location>
</feature>
<keyword evidence="2" id="KW-0808">Transferase</keyword>
<organism evidence="2 3">
    <name type="scientific">Winogradskyella rapida</name>
    <dbReference type="NCBI Taxonomy" id="549701"/>
    <lineage>
        <taxon>Bacteria</taxon>
        <taxon>Pseudomonadati</taxon>
        <taxon>Bacteroidota</taxon>
        <taxon>Flavobacteriia</taxon>
        <taxon>Flavobacteriales</taxon>
        <taxon>Flavobacteriaceae</taxon>
        <taxon>Winogradskyella</taxon>
    </lineage>
</organism>
<name>A0ABW3KRB7_9FLAO</name>
<dbReference type="EMBL" id="JBHTKM010000063">
    <property type="protein sequence ID" value="MFD1016349.1"/>
    <property type="molecule type" value="Genomic_DNA"/>
</dbReference>
<reference evidence="3" key="1">
    <citation type="journal article" date="2019" name="Int. J. Syst. Evol. Microbiol.">
        <title>The Global Catalogue of Microorganisms (GCM) 10K type strain sequencing project: providing services to taxonomists for standard genome sequencing and annotation.</title>
        <authorList>
            <consortium name="The Broad Institute Genomics Platform"/>
            <consortium name="The Broad Institute Genome Sequencing Center for Infectious Disease"/>
            <person name="Wu L."/>
            <person name="Ma J."/>
        </authorList>
    </citation>
    <scope>NUCLEOTIDE SEQUENCE [LARGE SCALE GENOMIC DNA]</scope>
    <source>
        <strain evidence="3">CCUG 56098</strain>
    </source>
</reference>
<evidence type="ECO:0000313" key="3">
    <source>
        <dbReference type="Proteomes" id="UP001597086"/>
    </source>
</evidence>
<dbReference type="InterPro" id="IPR028098">
    <property type="entry name" value="Glyco_trans_4-like_N"/>
</dbReference>
<protein>
    <submittedName>
        <fullName evidence="2">Glycosyltransferase</fullName>
        <ecNumber evidence="2">2.4.-.-</ecNumber>
    </submittedName>
</protein>
<evidence type="ECO:0000313" key="2">
    <source>
        <dbReference type="EMBL" id="MFD1016349.1"/>
    </source>
</evidence>
<dbReference type="RefSeq" id="WP_386117054.1">
    <property type="nucleotide sequence ID" value="NZ_JBHTKM010000063.1"/>
</dbReference>
<comment type="caution">
    <text evidence="2">The sequence shown here is derived from an EMBL/GenBank/DDBJ whole genome shotgun (WGS) entry which is preliminary data.</text>
</comment>
<dbReference type="Proteomes" id="UP001597086">
    <property type="component" value="Unassembled WGS sequence"/>
</dbReference>
<evidence type="ECO:0000259" key="1">
    <source>
        <dbReference type="Pfam" id="PF13439"/>
    </source>
</evidence>
<dbReference type="SUPFAM" id="SSF53756">
    <property type="entry name" value="UDP-Glycosyltransferase/glycogen phosphorylase"/>
    <property type="match status" value="1"/>
</dbReference>
<proteinExistence type="predicted"/>
<keyword evidence="2" id="KW-0328">Glycosyltransferase</keyword>
<dbReference type="Gene3D" id="3.40.50.2000">
    <property type="entry name" value="Glycogen Phosphorylase B"/>
    <property type="match status" value="2"/>
</dbReference>
<dbReference type="Pfam" id="PF13439">
    <property type="entry name" value="Glyco_transf_4"/>
    <property type="match status" value="1"/>
</dbReference>
<keyword evidence="3" id="KW-1185">Reference proteome</keyword>
<gene>
    <name evidence="2" type="ORF">ACFQ13_10490</name>
</gene>
<accession>A0ABW3KRB7</accession>
<sequence length="382" mass="43161">MKLLLITNNFPPISCGVGDYTYHIAQELVSQGHVISVICRSDQGISEYWSNVNEGFSVNAIGGNWEIEDWKIVLSFIDNKSIDDVIFQYVPSAYNKYATPWSLLYFFKKVKSLPVNLVTTFHETYVRYNWSHPKYVYVALSQRFIARFVASKSNKLITSIDRYKNQLQKWNSNITLIPIGSNILPVTVNKEEILKLRSNIGANGETIFCTFGNRNHQLLLELFMQILIIKPNSVLLIIGKVNADLNGLPKNIRNKVCVTGFLEASEVFKYLKSSDAFIMLDNVGEKGNGGTCNKSGSLAAGFAASLPIFATKGDMTNTLLIEKSGIKFVPFNNVNKASEIIVRCLENHENLSKQVTQSEIFYSTFLSYETIISKYLKFLKYK</sequence>
<dbReference type="GO" id="GO:0016757">
    <property type="term" value="F:glycosyltransferase activity"/>
    <property type="evidence" value="ECO:0007669"/>
    <property type="project" value="UniProtKB-KW"/>
</dbReference>